<reference evidence="10" key="2">
    <citation type="submission" date="2014-09" db="EMBL/GenBank/DDBJ databases">
        <title>Criblamydia sequanensis harbors a mega-plasmid encoding arsenite resistance.</title>
        <authorList>
            <person name="Bertelli C."/>
            <person name="Goesmann A."/>
            <person name="Greub G."/>
        </authorList>
    </citation>
    <scope>NUCLEOTIDE SEQUENCE [LARGE SCALE GENOMIC DNA]</scope>
    <source>
        <strain evidence="10">CRIB-18</strain>
    </source>
</reference>
<evidence type="ECO:0000256" key="4">
    <source>
        <dbReference type="ARBA" id="ARBA00022475"/>
    </source>
</evidence>
<feature type="transmembrane region" description="Helical" evidence="9">
    <location>
        <begin position="75"/>
        <end position="92"/>
    </location>
</feature>
<evidence type="ECO:0000256" key="2">
    <source>
        <dbReference type="ARBA" id="ARBA00008034"/>
    </source>
</evidence>
<feature type="transmembrane region" description="Helical" evidence="9">
    <location>
        <begin position="104"/>
        <end position="125"/>
    </location>
</feature>
<accession>A0A090D0E4</accession>
<reference evidence="10" key="1">
    <citation type="submission" date="2013-12" db="EMBL/GenBank/DDBJ databases">
        <authorList>
            <person name="Linke B."/>
        </authorList>
    </citation>
    <scope>NUCLEOTIDE SEQUENCE [LARGE SCALE GENOMIC DNA]</scope>
    <source>
        <strain evidence="10">CRIB-18</strain>
    </source>
</reference>
<evidence type="ECO:0000313" key="11">
    <source>
        <dbReference type="Proteomes" id="UP000031552"/>
    </source>
</evidence>
<dbReference type="AlphaFoldDB" id="A0A090D0E4"/>
<dbReference type="Proteomes" id="UP000031552">
    <property type="component" value="Unassembled WGS sequence"/>
</dbReference>
<keyword evidence="4" id="KW-1003">Cell membrane</keyword>
<dbReference type="CDD" id="cd06550">
    <property type="entry name" value="TM_ABC_iron-siderophores_like"/>
    <property type="match status" value="1"/>
</dbReference>
<feature type="transmembrane region" description="Helical" evidence="9">
    <location>
        <begin position="137"/>
        <end position="158"/>
    </location>
</feature>
<dbReference type="PANTHER" id="PTHR30477">
    <property type="entry name" value="ABC-TRANSPORTER METAL-BINDING PROTEIN"/>
    <property type="match status" value="1"/>
</dbReference>
<evidence type="ECO:0000256" key="3">
    <source>
        <dbReference type="ARBA" id="ARBA00022448"/>
    </source>
</evidence>
<evidence type="ECO:0000256" key="9">
    <source>
        <dbReference type="SAM" id="Phobius"/>
    </source>
</evidence>
<dbReference type="STRING" id="1437425.CSEC_1934"/>
<dbReference type="EMBL" id="CCEJ010000009">
    <property type="protein sequence ID" value="CDR34741.1"/>
    <property type="molecule type" value="Genomic_DNA"/>
</dbReference>
<organism evidence="10 11">
    <name type="scientific">Candidatus Criblamydia sequanensis CRIB-18</name>
    <dbReference type="NCBI Taxonomy" id="1437425"/>
    <lineage>
        <taxon>Bacteria</taxon>
        <taxon>Pseudomonadati</taxon>
        <taxon>Chlamydiota</taxon>
        <taxon>Chlamydiia</taxon>
        <taxon>Parachlamydiales</taxon>
        <taxon>Candidatus Criblamydiaceae</taxon>
        <taxon>Candidatus Criblamydia</taxon>
    </lineage>
</organism>
<dbReference type="InterPro" id="IPR001626">
    <property type="entry name" value="ABC_TroCD"/>
</dbReference>
<keyword evidence="11" id="KW-1185">Reference proteome</keyword>
<keyword evidence="3 8" id="KW-0813">Transport</keyword>
<sequence>MKAPFNPYTGEDFFGFILLFIKRIFLFLTGILNPSELVSDEIQLLTLISISISSALIGSFLVLRKMAMLANSISHTILVGIVAAYFLSGISFQESHESSNNANLFILLAASLVMGIATSFLTEFFTKTMKLQEDASIGLVFTTLFAIGITLVTLLTRSQHVGTELVTGNVDALHINDLKLSLIVLGINLAILILFYKEYLITSFDPFFASSLGFSVTSINYLIMTQASFTVTSAFRAVGVIMVLALMTGPVLAARLLTKELHKMLLMASFLGILASLFGVAMARHALSLYSLALSTAGTTILAIAIIFIITACYFLFKEFHFFKRNLKNNW</sequence>
<feature type="transmembrane region" description="Helical" evidence="9">
    <location>
        <begin position="178"/>
        <end position="196"/>
    </location>
</feature>
<feature type="transmembrane region" description="Helical" evidence="9">
    <location>
        <begin position="44"/>
        <end position="63"/>
    </location>
</feature>
<dbReference type="Pfam" id="PF00950">
    <property type="entry name" value="ABC-3"/>
    <property type="match status" value="1"/>
</dbReference>
<gene>
    <name evidence="10" type="ORF">CSEC_1934</name>
</gene>
<dbReference type="RefSeq" id="WP_041018280.1">
    <property type="nucleotide sequence ID" value="NZ_CCEJ010000009.1"/>
</dbReference>
<dbReference type="eggNOG" id="COG1108">
    <property type="taxonomic scope" value="Bacteria"/>
</dbReference>
<evidence type="ECO:0000256" key="8">
    <source>
        <dbReference type="RuleBase" id="RU003943"/>
    </source>
</evidence>
<comment type="subcellular location">
    <subcellularLocation>
        <location evidence="1">Cell inner membrane</location>
        <topology evidence="1">Multi-pass membrane protein</topology>
    </subcellularLocation>
    <subcellularLocation>
        <location evidence="8">Cell membrane</location>
        <topology evidence="8">Multi-pass membrane protein</topology>
    </subcellularLocation>
</comment>
<dbReference type="SUPFAM" id="SSF81345">
    <property type="entry name" value="ABC transporter involved in vitamin B12 uptake, BtuC"/>
    <property type="match status" value="1"/>
</dbReference>
<dbReference type="OrthoDB" id="9788905at2"/>
<evidence type="ECO:0000256" key="1">
    <source>
        <dbReference type="ARBA" id="ARBA00004429"/>
    </source>
</evidence>
<comment type="similarity">
    <text evidence="2 8">Belongs to the ABC-3 integral membrane protein family.</text>
</comment>
<protein>
    <submittedName>
        <fullName evidence="10">ABC-type transporter, permease subunit</fullName>
    </submittedName>
</protein>
<feature type="transmembrane region" description="Helical" evidence="9">
    <location>
        <begin position="208"/>
        <end position="229"/>
    </location>
</feature>
<dbReference type="Gene3D" id="1.10.3470.10">
    <property type="entry name" value="ABC transporter involved in vitamin B12 uptake, BtuC"/>
    <property type="match status" value="1"/>
</dbReference>
<evidence type="ECO:0000313" key="10">
    <source>
        <dbReference type="EMBL" id="CDR34741.1"/>
    </source>
</evidence>
<feature type="transmembrane region" description="Helical" evidence="9">
    <location>
        <begin position="12"/>
        <end position="32"/>
    </location>
</feature>
<feature type="transmembrane region" description="Helical" evidence="9">
    <location>
        <begin position="235"/>
        <end position="257"/>
    </location>
</feature>
<dbReference type="PANTHER" id="PTHR30477:SF8">
    <property type="entry name" value="METAL TRANSPORT SYSTEM MEMBRANE PROTEIN CT_070-RELATED"/>
    <property type="match status" value="1"/>
</dbReference>
<proteinExistence type="inferred from homology"/>
<keyword evidence="5 8" id="KW-0812">Transmembrane</keyword>
<dbReference type="InterPro" id="IPR037294">
    <property type="entry name" value="ABC_BtuC-like"/>
</dbReference>
<name>A0A090D0E4_9BACT</name>
<evidence type="ECO:0000256" key="7">
    <source>
        <dbReference type="ARBA" id="ARBA00023136"/>
    </source>
</evidence>
<dbReference type="GO" id="GO:0043190">
    <property type="term" value="C:ATP-binding cassette (ABC) transporter complex"/>
    <property type="evidence" value="ECO:0007669"/>
    <property type="project" value="InterPro"/>
</dbReference>
<keyword evidence="7 9" id="KW-0472">Membrane</keyword>
<comment type="caution">
    <text evidence="10">The sequence shown here is derived from an EMBL/GenBank/DDBJ whole genome shotgun (WGS) entry which is preliminary data.</text>
</comment>
<evidence type="ECO:0000256" key="5">
    <source>
        <dbReference type="ARBA" id="ARBA00022692"/>
    </source>
</evidence>
<dbReference type="GO" id="GO:0010043">
    <property type="term" value="P:response to zinc ion"/>
    <property type="evidence" value="ECO:0007669"/>
    <property type="project" value="TreeGrafter"/>
</dbReference>
<evidence type="ECO:0000256" key="6">
    <source>
        <dbReference type="ARBA" id="ARBA00022989"/>
    </source>
</evidence>
<keyword evidence="6 9" id="KW-1133">Transmembrane helix</keyword>
<feature type="transmembrane region" description="Helical" evidence="9">
    <location>
        <begin position="289"/>
        <end position="317"/>
    </location>
</feature>
<feature type="transmembrane region" description="Helical" evidence="9">
    <location>
        <begin position="264"/>
        <end position="283"/>
    </location>
</feature>
<dbReference type="GO" id="GO:0055085">
    <property type="term" value="P:transmembrane transport"/>
    <property type="evidence" value="ECO:0007669"/>
    <property type="project" value="InterPro"/>
</dbReference>